<dbReference type="InterPro" id="IPR009908">
    <property type="entry name" value="Methylamine_util_MauE"/>
</dbReference>
<name>A0A081P0V1_9BACL</name>
<feature type="domain" description="Methylamine utilisation protein MauE" evidence="6">
    <location>
        <begin position="1"/>
        <end position="127"/>
    </location>
</feature>
<accession>A0A081P0V1</accession>
<organism evidence="7 8">
    <name type="scientific">Paenibacillus tyrfis</name>
    <dbReference type="NCBI Taxonomy" id="1501230"/>
    <lineage>
        <taxon>Bacteria</taxon>
        <taxon>Bacillati</taxon>
        <taxon>Bacillota</taxon>
        <taxon>Bacilli</taxon>
        <taxon>Bacillales</taxon>
        <taxon>Paenibacillaceae</taxon>
        <taxon>Paenibacillus</taxon>
    </lineage>
</organism>
<evidence type="ECO:0000256" key="3">
    <source>
        <dbReference type="ARBA" id="ARBA00022989"/>
    </source>
</evidence>
<feature type="transmembrane region" description="Helical" evidence="5">
    <location>
        <begin position="156"/>
        <end position="179"/>
    </location>
</feature>
<keyword evidence="2 5" id="KW-0812">Transmembrane</keyword>
<keyword evidence="4 5" id="KW-0472">Membrane</keyword>
<feature type="transmembrane region" description="Helical" evidence="5">
    <location>
        <begin position="67"/>
        <end position="89"/>
    </location>
</feature>
<dbReference type="AlphaFoldDB" id="A0A081P0V1"/>
<evidence type="ECO:0000256" key="1">
    <source>
        <dbReference type="ARBA" id="ARBA00004141"/>
    </source>
</evidence>
<dbReference type="UniPathway" id="UPA00895"/>
<dbReference type="GO" id="GO:0030416">
    <property type="term" value="P:methylamine metabolic process"/>
    <property type="evidence" value="ECO:0007669"/>
    <property type="project" value="InterPro"/>
</dbReference>
<evidence type="ECO:0000313" key="7">
    <source>
        <dbReference type="EMBL" id="KEQ24324.1"/>
    </source>
</evidence>
<dbReference type="OrthoDB" id="4462029at2"/>
<comment type="subcellular location">
    <subcellularLocation>
        <location evidence="1">Membrane</location>
        <topology evidence="1">Multi-pass membrane protein</topology>
    </subcellularLocation>
</comment>
<dbReference type="Proteomes" id="UP000028123">
    <property type="component" value="Unassembled WGS sequence"/>
</dbReference>
<dbReference type="Pfam" id="PF07291">
    <property type="entry name" value="MauE"/>
    <property type="match status" value="1"/>
</dbReference>
<dbReference type="GO" id="GO:0016020">
    <property type="term" value="C:membrane"/>
    <property type="evidence" value="ECO:0007669"/>
    <property type="project" value="UniProtKB-SubCell"/>
</dbReference>
<dbReference type="RefSeq" id="WP_036685960.1">
    <property type="nucleotide sequence ID" value="NZ_FYEP01000009.1"/>
</dbReference>
<sequence>MEALSVICRIFLAIVFISSGASSLRYWHVHIGIIKDYKILPEPWVRCFAILDHTIKWLTGISLLLGIYSSLAALIGSGLLLMYSIALAINLLRGRKELSCGCGGLAGNHSISWKLVWRNLFLMDMCLCVYHVTASYGSLLSVIGGESISRIYGTEYWIMAGTALLLALLFSIFNELFVIRKKMQELLAKERQQSS</sequence>
<reference evidence="7 8" key="1">
    <citation type="submission" date="2014-06" db="EMBL/GenBank/DDBJ databases">
        <title>Draft genome sequence of Paenibacillus sp. MSt1.</title>
        <authorList>
            <person name="Aw Y.K."/>
            <person name="Ong K.S."/>
            <person name="Gan H.M."/>
            <person name="Lee S.M."/>
        </authorList>
    </citation>
    <scope>NUCLEOTIDE SEQUENCE [LARGE SCALE GENOMIC DNA]</scope>
    <source>
        <strain evidence="7 8">MSt1</strain>
    </source>
</reference>
<keyword evidence="8" id="KW-1185">Reference proteome</keyword>
<evidence type="ECO:0000313" key="8">
    <source>
        <dbReference type="Proteomes" id="UP000028123"/>
    </source>
</evidence>
<gene>
    <name evidence="7" type="ORF">ET33_08520</name>
</gene>
<comment type="caution">
    <text evidence="7">The sequence shown here is derived from an EMBL/GenBank/DDBJ whole genome shotgun (WGS) entry which is preliminary data.</text>
</comment>
<feature type="transmembrane region" description="Helical" evidence="5">
    <location>
        <begin position="120"/>
        <end position="144"/>
    </location>
</feature>
<keyword evidence="3 5" id="KW-1133">Transmembrane helix</keyword>
<dbReference type="EMBL" id="JNVM01000016">
    <property type="protein sequence ID" value="KEQ24324.1"/>
    <property type="molecule type" value="Genomic_DNA"/>
</dbReference>
<evidence type="ECO:0000256" key="4">
    <source>
        <dbReference type="ARBA" id="ARBA00023136"/>
    </source>
</evidence>
<proteinExistence type="predicted"/>
<protein>
    <recommendedName>
        <fullName evidence="6">Methylamine utilisation protein MauE domain-containing protein</fullName>
    </recommendedName>
</protein>
<evidence type="ECO:0000256" key="2">
    <source>
        <dbReference type="ARBA" id="ARBA00022692"/>
    </source>
</evidence>
<dbReference type="eggNOG" id="COG2259">
    <property type="taxonomic scope" value="Bacteria"/>
</dbReference>
<evidence type="ECO:0000256" key="5">
    <source>
        <dbReference type="SAM" id="Phobius"/>
    </source>
</evidence>
<evidence type="ECO:0000259" key="6">
    <source>
        <dbReference type="Pfam" id="PF07291"/>
    </source>
</evidence>